<gene>
    <name evidence="8" type="ORF">FMM02_07620</name>
</gene>
<comment type="catalytic activity">
    <reaction evidence="3 4 5">
        <text>an acyl phosphate + H2O = a carboxylate + phosphate + H(+)</text>
        <dbReference type="Rhea" id="RHEA:14965"/>
        <dbReference type="ChEBI" id="CHEBI:15377"/>
        <dbReference type="ChEBI" id="CHEBI:15378"/>
        <dbReference type="ChEBI" id="CHEBI:29067"/>
        <dbReference type="ChEBI" id="CHEBI:43474"/>
        <dbReference type="ChEBI" id="CHEBI:59918"/>
        <dbReference type="EC" id="3.6.1.7"/>
    </reaction>
</comment>
<evidence type="ECO:0000256" key="5">
    <source>
        <dbReference type="RuleBase" id="RU000553"/>
    </source>
</evidence>
<dbReference type="PROSITE" id="PS00151">
    <property type="entry name" value="ACYLPHOSPHATASE_2"/>
    <property type="match status" value="1"/>
</dbReference>
<proteinExistence type="inferred from homology"/>
<organism evidence="8 9">
    <name type="scientific">Sphingomonas xanthus</name>
    <dbReference type="NCBI Taxonomy" id="2594473"/>
    <lineage>
        <taxon>Bacteria</taxon>
        <taxon>Pseudomonadati</taxon>
        <taxon>Pseudomonadota</taxon>
        <taxon>Alphaproteobacteria</taxon>
        <taxon>Sphingomonadales</taxon>
        <taxon>Sphingomonadaceae</taxon>
        <taxon>Sphingomonas</taxon>
    </lineage>
</organism>
<dbReference type="OrthoDB" id="5295388at2"/>
<dbReference type="Gene3D" id="3.30.70.100">
    <property type="match status" value="1"/>
</dbReference>
<dbReference type="EC" id="3.6.1.7" evidence="2 4"/>
<protein>
    <recommendedName>
        <fullName evidence="2 4">Acylphosphatase</fullName>
        <ecNumber evidence="2 4">3.6.1.7</ecNumber>
    </recommendedName>
</protein>
<accession>A0A516ISG7</accession>
<feature type="domain" description="Acylphosphatase-like" evidence="7">
    <location>
        <begin position="5"/>
        <end position="91"/>
    </location>
</feature>
<dbReference type="KEGG" id="sxa:FMM02_07620"/>
<dbReference type="GO" id="GO:0003998">
    <property type="term" value="F:acylphosphatase activity"/>
    <property type="evidence" value="ECO:0007669"/>
    <property type="project" value="UniProtKB-EC"/>
</dbReference>
<dbReference type="InterPro" id="IPR020456">
    <property type="entry name" value="Acylphosphatase"/>
</dbReference>
<dbReference type="InterPro" id="IPR036046">
    <property type="entry name" value="Acylphosphatase-like_dom_sf"/>
</dbReference>
<dbReference type="PROSITE" id="PS00150">
    <property type="entry name" value="ACYLPHOSPHATASE_1"/>
    <property type="match status" value="1"/>
</dbReference>
<keyword evidence="9" id="KW-1185">Reference proteome</keyword>
<dbReference type="PROSITE" id="PS51160">
    <property type="entry name" value="ACYLPHOSPHATASE_3"/>
    <property type="match status" value="1"/>
</dbReference>
<evidence type="ECO:0000256" key="3">
    <source>
        <dbReference type="ARBA" id="ARBA00047645"/>
    </source>
</evidence>
<sequence>MVRVRRIVRISGRVQGVFFRAWVREQAEGLGLAGWVRNCADGTVEAELEGEEDVVSQMIDRMQSGPPLARVDDLEVEASEPLLARSFTVRH</sequence>
<dbReference type="EMBL" id="CP041659">
    <property type="protein sequence ID" value="QDP19836.1"/>
    <property type="molecule type" value="Genomic_DNA"/>
</dbReference>
<evidence type="ECO:0000256" key="6">
    <source>
        <dbReference type="RuleBase" id="RU004168"/>
    </source>
</evidence>
<evidence type="ECO:0000259" key="7">
    <source>
        <dbReference type="PROSITE" id="PS51160"/>
    </source>
</evidence>
<dbReference type="InterPro" id="IPR001792">
    <property type="entry name" value="Acylphosphatase-like_dom"/>
</dbReference>
<dbReference type="PANTHER" id="PTHR47268">
    <property type="entry name" value="ACYLPHOSPHATASE"/>
    <property type="match status" value="1"/>
</dbReference>
<evidence type="ECO:0000256" key="4">
    <source>
        <dbReference type="PROSITE-ProRule" id="PRU00520"/>
    </source>
</evidence>
<dbReference type="Proteomes" id="UP000321857">
    <property type="component" value="Chromosome"/>
</dbReference>
<reference evidence="8 9" key="1">
    <citation type="submission" date="2019-07" db="EMBL/GenBank/DDBJ databases">
        <title>Sphingomonas AE3 Genome sequencing and assembly.</title>
        <authorList>
            <person name="Kim H."/>
        </authorList>
    </citation>
    <scope>NUCLEOTIDE SEQUENCE [LARGE SCALE GENOMIC DNA]</scope>
    <source>
        <strain evidence="8 9">AE3</strain>
    </source>
</reference>
<dbReference type="SUPFAM" id="SSF54975">
    <property type="entry name" value="Acylphosphatase/BLUF domain-like"/>
    <property type="match status" value="1"/>
</dbReference>
<evidence type="ECO:0000256" key="1">
    <source>
        <dbReference type="ARBA" id="ARBA00005614"/>
    </source>
</evidence>
<dbReference type="PANTHER" id="PTHR47268:SF4">
    <property type="entry name" value="ACYLPHOSPHATASE"/>
    <property type="match status" value="1"/>
</dbReference>
<dbReference type="PRINTS" id="PR00112">
    <property type="entry name" value="ACYLPHPHTASE"/>
</dbReference>
<comment type="similarity">
    <text evidence="1 6">Belongs to the acylphosphatase family.</text>
</comment>
<evidence type="ECO:0000313" key="9">
    <source>
        <dbReference type="Proteomes" id="UP000321857"/>
    </source>
</evidence>
<evidence type="ECO:0000313" key="8">
    <source>
        <dbReference type="EMBL" id="QDP19836.1"/>
    </source>
</evidence>
<name>A0A516ISG7_9SPHN</name>
<feature type="active site" evidence="4">
    <location>
        <position position="20"/>
    </location>
</feature>
<evidence type="ECO:0000256" key="2">
    <source>
        <dbReference type="ARBA" id="ARBA00012150"/>
    </source>
</evidence>
<keyword evidence="4 5" id="KW-0378">Hydrolase</keyword>
<feature type="active site" evidence="4">
    <location>
        <position position="38"/>
    </location>
</feature>
<dbReference type="InterPro" id="IPR017968">
    <property type="entry name" value="Acylphosphatase_CS"/>
</dbReference>
<dbReference type="AlphaFoldDB" id="A0A516ISG7"/>
<dbReference type="Pfam" id="PF00708">
    <property type="entry name" value="Acylphosphatase"/>
    <property type="match status" value="1"/>
</dbReference>